<keyword evidence="2" id="KW-1185">Reference proteome</keyword>
<dbReference type="AlphaFoldDB" id="A0A812EHW9"/>
<organism evidence="1 2">
    <name type="scientific">Acanthosepion pharaonis</name>
    <name type="common">Pharaoh cuttlefish</name>
    <name type="synonym">Sepia pharaonis</name>
    <dbReference type="NCBI Taxonomy" id="158019"/>
    <lineage>
        <taxon>Eukaryota</taxon>
        <taxon>Metazoa</taxon>
        <taxon>Spiralia</taxon>
        <taxon>Lophotrochozoa</taxon>
        <taxon>Mollusca</taxon>
        <taxon>Cephalopoda</taxon>
        <taxon>Coleoidea</taxon>
        <taxon>Decapodiformes</taxon>
        <taxon>Sepiida</taxon>
        <taxon>Sepiina</taxon>
        <taxon>Sepiidae</taxon>
        <taxon>Acanthosepion</taxon>
    </lineage>
</organism>
<dbReference type="EMBL" id="CAHIKZ030005470">
    <property type="protein sequence ID" value="CAE1326159.1"/>
    <property type="molecule type" value="Genomic_DNA"/>
</dbReference>
<gene>
    <name evidence="1" type="ORF">SPHA_75715</name>
</gene>
<name>A0A812EHW9_ACAPH</name>
<accession>A0A812EHW9</accession>
<comment type="caution">
    <text evidence="1">The sequence shown here is derived from an EMBL/GenBank/DDBJ whole genome shotgun (WGS) entry which is preliminary data.</text>
</comment>
<dbReference type="Proteomes" id="UP000597762">
    <property type="component" value="Unassembled WGS sequence"/>
</dbReference>
<evidence type="ECO:0000313" key="1">
    <source>
        <dbReference type="EMBL" id="CAE1326159.1"/>
    </source>
</evidence>
<sequence>MFAAELNLEQEFSDITFSLFLSLSPLLSSLLSTSLFLSHSLSLALSPSLFLSLPLSLSLPRSVHRSLPSLFLSPLLFLFLSHSLSASLSPPRSFSLPLSFSLFLFTLSPSPRLFSSLSFSLSFGSTEKDALMTFVYLSLTKRLVLAALCITKLSAI</sequence>
<evidence type="ECO:0000313" key="2">
    <source>
        <dbReference type="Proteomes" id="UP000597762"/>
    </source>
</evidence>
<proteinExistence type="predicted"/>
<reference evidence="1" key="1">
    <citation type="submission" date="2021-01" db="EMBL/GenBank/DDBJ databases">
        <authorList>
            <person name="Li R."/>
            <person name="Bekaert M."/>
        </authorList>
    </citation>
    <scope>NUCLEOTIDE SEQUENCE</scope>
    <source>
        <strain evidence="1">Farmed</strain>
    </source>
</reference>
<protein>
    <submittedName>
        <fullName evidence="1">Uncharacterized protein</fullName>
    </submittedName>
</protein>